<name>A0ABT3CIB7_9MYCO</name>
<dbReference type="RefSeq" id="WP_264070479.1">
    <property type="nucleotide sequence ID" value="NZ_JACKTY010000040.1"/>
</dbReference>
<evidence type="ECO:0000313" key="4">
    <source>
        <dbReference type="Proteomes" id="UP001526201"/>
    </source>
</evidence>
<evidence type="ECO:0000259" key="2">
    <source>
        <dbReference type="Pfam" id="PF04909"/>
    </source>
</evidence>
<comment type="caution">
    <text evidence="3">The sequence shown here is derived from an EMBL/GenBank/DDBJ whole genome shotgun (WGS) entry which is preliminary data.</text>
</comment>
<dbReference type="EMBL" id="JACKTY010000040">
    <property type="protein sequence ID" value="MCV7229266.1"/>
    <property type="molecule type" value="Genomic_DNA"/>
</dbReference>
<dbReference type="Proteomes" id="UP001526201">
    <property type="component" value="Unassembled WGS sequence"/>
</dbReference>
<sequence>MRIITVEEHFHHPGAVARVLELAGPGPVVPDDGYGGFLQSFMPDQDSAERLGGKRLAHMDEVGIDIQVVSHGANSPGNLNHAEAVELCKKVNDSLAQQISEHPTRFRGFATLPLYDPVAAADELKRCVDELGFVGALTAGNCGGLFLDHERFEPVLAAAERVDLPIYVHPGMPESAVSLPYYSGKWPAAAHFLFAGPAFGWHAEAGIHILRLILSGALDRHPNLKLLSGHWGELIAGWLDRIDEVLGWASLELDRTPSAYYREQVWATPSGMYNQNQLNYLVAEIGAERIIHSEDFPYVVRDNVSDFLEQADLTDDQRHAIGHGNAEKVLKL</sequence>
<keyword evidence="1" id="KW-0456">Lyase</keyword>
<keyword evidence="4" id="KW-1185">Reference proteome</keyword>
<dbReference type="PANTHER" id="PTHR21240:SF30">
    <property type="entry name" value="AMIDOHYDROLASE-RELATED DOMAIN-CONTAINING PROTEIN-RELATED"/>
    <property type="match status" value="1"/>
</dbReference>
<evidence type="ECO:0000256" key="1">
    <source>
        <dbReference type="ARBA" id="ARBA00023239"/>
    </source>
</evidence>
<dbReference type="InterPro" id="IPR032465">
    <property type="entry name" value="ACMSD"/>
</dbReference>
<evidence type="ECO:0000313" key="3">
    <source>
        <dbReference type="EMBL" id="MCV7229266.1"/>
    </source>
</evidence>
<reference evidence="3 4" key="1">
    <citation type="journal article" date="2022" name="BMC Genomics">
        <title>Comparative genome analysis of mycobacteria focusing on tRNA and non-coding RNA.</title>
        <authorList>
            <person name="Behra P.R.K."/>
            <person name="Pettersson B.M.F."/>
            <person name="Ramesh M."/>
            <person name="Das S."/>
            <person name="Dasgupta S."/>
            <person name="Kirsebom L.A."/>
        </authorList>
    </citation>
    <scope>NUCLEOTIDE SEQUENCE [LARGE SCALE GENOMIC DNA]</scope>
    <source>
        <strain evidence="3 4">DSM 44078</strain>
    </source>
</reference>
<dbReference type="SUPFAM" id="SSF51556">
    <property type="entry name" value="Metallo-dependent hydrolases"/>
    <property type="match status" value="1"/>
</dbReference>
<protein>
    <submittedName>
        <fullName evidence="3">Amidohydrolase</fullName>
    </submittedName>
</protein>
<dbReference type="Gene3D" id="3.20.20.140">
    <property type="entry name" value="Metal-dependent hydrolases"/>
    <property type="match status" value="1"/>
</dbReference>
<gene>
    <name evidence="3" type="ORF">H7J73_24965</name>
</gene>
<organism evidence="3 4">
    <name type="scientific">Mycolicibacterium komossense</name>
    <dbReference type="NCBI Taxonomy" id="1779"/>
    <lineage>
        <taxon>Bacteria</taxon>
        <taxon>Bacillati</taxon>
        <taxon>Actinomycetota</taxon>
        <taxon>Actinomycetes</taxon>
        <taxon>Mycobacteriales</taxon>
        <taxon>Mycobacteriaceae</taxon>
        <taxon>Mycolicibacterium</taxon>
    </lineage>
</organism>
<feature type="domain" description="Amidohydrolase-related" evidence="2">
    <location>
        <begin position="48"/>
        <end position="332"/>
    </location>
</feature>
<dbReference type="InterPro" id="IPR006680">
    <property type="entry name" value="Amidohydro-rel"/>
</dbReference>
<accession>A0ABT3CIB7</accession>
<proteinExistence type="predicted"/>
<dbReference type="Pfam" id="PF04909">
    <property type="entry name" value="Amidohydro_2"/>
    <property type="match status" value="1"/>
</dbReference>
<dbReference type="InterPro" id="IPR032466">
    <property type="entry name" value="Metal_Hydrolase"/>
</dbReference>
<dbReference type="PANTHER" id="PTHR21240">
    <property type="entry name" value="2-AMINO-3-CARBOXYLMUCONATE-6-SEMIALDEHYDE DECARBOXYLASE"/>
    <property type="match status" value="1"/>
</dbReference>